<evidence type="ECO:0000313" key="3">
    <source>
        <dbReference type="EMBL" id="WAH36556.1"/>
    </source>
</evidence>
<dbReference type="Proteomes" id="UP001164803">
    <property type="component" value="Chromosome"/>
</dbReference>
<dbReference type="InterPro" id="IPR036390">
    <property type="entry name" value="WH_DNA-bd_sf"/>
</dbReference>
<dbReference type="PANTHER" id="PTHR40068:SF1">
    <property type="entry name" value="TRANSCRIPTION REPRESSOR NIAR-RELATED"/>
    <property type="match status" value="1"/>
</dbReference>
<dbReference type="Pfam" id="PF02829">
    <property type="entry name" value="3H"/>
    <property type="match status" value="1"/>
</dbReference>
<evidence type="ECO:0000313" key="4">
    <source>
        <dbReference type="Proteomes" id="UP001164803"/>
    </source>
</evidence>
<name>A0ABY6Z156_9BACL</name>
<dbReference type="SUPFAM" id="SSF46785">
    <property type="entry name" value="Winged helix' DNA-binding domain"/>
    <property type="match status" value="1"/>
</dbReference>
<feature type="domain" description="3H" evidence="1">
    <location>
        <begin position="73"/>
        <end position="167"/>
    </location>
</feature>
<dbReference type="Gene3D" id="3.30.1340.20">
    <property type="entry name" value="3H domain"/>
    <property type="match status" value="1"/>
</dbReference>
<dbReference type="InterPro" id="IPR035922">
    <property type="entry name" value="3H_dom_sf"/>
</dbReference>
<dbReference type="PIRSF" id="PIRSF037847">
    <property type="entry name" value="NiaR"/>
    <property type="match status" value="1"/>
</dbReference>
<keyword evidence="4" id="KW-1185">Reference proteome</keyword>
<proteinExistence type="predicted"/>
<dbReference type="PANTHER" id="PTHR40068">
    <property type="entry name" value="TRANSCRIPTION REPRESSOR NIAR-RELATED"/>
    <property type="match status" value="1"/>
</dbReference>
<protein>
    <submittedName>
        <fullName evidence="3">Transcription repressor NadR</fullName>
    </submittedName>
</protein>
<dbReference type="Gene3D" id="1.10.10.10">
    <property type="entry name" value="Winged helix-like DNA-binding domain superfamily/Winged helix DNA-binding domain"/>
    <property type="match status" value="1"/>
</dbReference>
<dbReference type="InterPro" id="IPR013196">
    <property type="entry name" value="HTH_11"/>
</dbReference>
<accession>A0ABY6Z156</accession>
<dbReference type="EMBL" id="CP104064">
    <property type="protein sequence ID" value="WAH36556.1"/>
    <property type="molecule type" value="Genomic_DNA"/>
</dbReference>
<reference evidence="3" key="1">
    <citation type="submission" date="2022-08" db="EMBL/GenBank/DDBJ databases">
        <title>Alicyclobacillus dauci DSM2870, complete genome.</title>
        <authorList>
            <person name="Wang Q."/>
            <person name="Cai R."/>
            <person name="Wang Z."/>
        </authorList>
    </citation>
    <scope>NUCLEOTIDE SEQUENCE</scope>
    <source>
        <strain evidence="3">DSM 28700</strain>
    </source>
</reference>
<sequence length="171" mass="18799">MSELTSRQQSLLKIIQSNSNPVSGQALAKELDVTRQVVVHDIALLRALGYSILSTPKGYMLNAETATNRVLLAVSHTPEQTGTELNVLVDCGLRVIDVRVEHQVYGEIVGNLYLSSRRDVEHFLRKIAKDQAPLLSSLTDGLHYHLVEYGTADQLADAVLQLKLAGIKVID</sequence>
<dbReference type="InterPro" id="IPR026043">
    <property type="entry name" value="NadR"/>
</dbReference>
<dbReference type="RefSeq" id="WP_268043910.1">
    <property type="nucleotide sequence ID" value="NZ_CP104064.1"/>
</dbReference>
<dbReference type="Pfam" id="PF08279">
    <property type="entry name" value="HTH_11"/>
    <property type="match status" value="1"/>
</dbReference>
<evidence type="ECO:0000259" key="2">
    <source>
        <dbReference type="Pfam" id="PF08279"/>
    </source>
</evidence>
<feature type="domain" description="Helix-turn-helix type 11" evidence="2">
    <location>
        <begin position="7"/>
        <end position="59"/>
    </location>
</feature>
<dbReference type="SUPFAM" id="SSF75500">
    <property type="entry name" value="Putative transcriptional regulator TM1602, C-terminal domain"/>
    <property type="match status" value="1"/>
</dbReference>
<evidence type="ECO:0000259" key="1">
    <source>
        <dbReference type="Pfam" id="PF02829"/>
    </source>
</evidence>
<gene>
    <name evidence="3" type="ORF">NZD86_20490</name>
</gene>
<organism evidence="3 4">
    <name type="scientific">Alicyclobacillus dauci</name>
    <dbReference type="NCBI Taxonomy" id="1475485"/>
    <lineage>
        <taxon>Bacteria</taxon>
        <taxon>Bacillati</taxon>
        <taxon>Bacillota</taxon>
        <taxon>Bacilli</taxon>
        <taxon>Bacillales</taxon>
        <taxon>Alicyclobacillaceae</taxon>
        <taxon>Alicyclobacillus</taxon>
    </lineage>
</organism>
<dbReference type="InterPro" id="IPR036388">
    <property type="entry name" value="WH-like_DNA-bd_sf"/>
</dbReference>
<dbReference type="InterPro" id="IPR004173">
    <property type="entry name" value="3H_domain"/>
</dbReference>